<evidence type="ECO:0000313" key="2">
    <source>
        <dbReference type="EMBL" id="GFM37585.1"/>
    </source>
</evidence>
<evidence type="ECO:0000313" key="3">
    <source>
        <dbReference type="Proteomes" id="UP000503820"/>
    </source>
</evidence>
<gene>
    <name evidence="2" type="ORF">DSM19430T_22690</name>
</gene>
<feature type="compositionally biased region" description="Basic residues" evidence="1">
    <location>
        <begin position="11"/>
        <end position="26"/>
    </location>
</feature>
<evidence type="ECO:0000256" key="1">
    <source>
        <dbReference type="SAM" id="MobiDB-lite"/>
    </source>
</evidence>
<protein>
    <submittedName>
        <fullName evidence="2">Uncharacterized protein</fullName>
    </submittedName>
</protein>
<name>A0A7J0BWP1_9BACT</name>
<dbReference type="AlphaFoldDB" id="A0A7J0BWP1"/>
<organism evidence="2 3">
    <name type="scientific">Desulfovibrio psychrotolerans</name>
    <dbReference type="NCBI Taxonomy" id="415242"/>
    <lineage>
        <taxon>Bacteria</taxon>
        <taxon>Pseudomonadati</taxon>
        <taxon>Thermodesulfobacteriota</taxon>
        <taxon>Desulfovibrionia</taxon>
        <taxon>Desulfovibrionales</taxon>
        <taxon>Desulfovibrionaceae</taxon>
        <taxon>Desulfovibrio</taxon>
    </lineage>
</organism>
<reference evidence="2 3" key="1">
    <citation type="submission" date="2020-05" db="EMBL/GenBank/DDBJ databases">
        <title>Draft genome sequence of Desulfovibrio psychrotolerans JS1T.</title>
        <authorList>
            <person name="Ueno A."/>
            <person name="Tamazawa S."/>
            <person name="Tamamura S."/>
            <person name="Murakami T."/>
            <person name="Kiyama T."/>
            <person name="Inomata H."/>
            <person name="Amano Y."/>
            <person name="Miyakawa K."/>
            <person name="Tamaki H."/>
            <person name="Naganuma T."/>
            <person name="Kaneko K."/>
        </authorList>
    </citation>
    <scope>NUCLEOTIDE SEQUENCE [LARGE SCALE GENOMIC DNA]</scope>
    <source>
        <strain evidence="2 3">JS1</strain>
    </source>
</reference>
<comment type="caution">
    <text evidence="2">The sequence shown here is derived from an EMBL/GenBank/DDBJ whole genome shotgun (WGS) entry which is preliminary data.</text>
</comment>
<dbReference type="Proteomes" id="UP000503820">
    <property type="component" value="Unassembled WGS sequence"/>
</dbReference>
<keyword evidence="3" id="KW-1185">Reference proteome</keyword>
<dbReference type="EMBL" id="BLVP01000008">
    <property type="protein sequence ID" value="GFM37585.1"/>
    <property type="molecule type" value="Genomic_DNA"/>
</dbReference>
<feature type="compositionally biased region" description="Basic and acidic residues" evidence="1">
    <location>
        <begin position="44"/>
        <end position="54"/>
    </location>
</feature>
<accession>A0A7J0BWP1</accession>
<feature type="region of interest" description="Disordered" evidence="1">
    <location>
        <begin position="1"/>
        <end position="54"/>
    </location>
</feature>
<proteinExistence type="predicted"/>
<sequence length="54" mass="6021">MGIAPITAPRSSRKHQQQTYHGRKQHAGKEMPPETEPAVPSQKPDNDASNKEKE</sequence>